<dbReference type="AlphaFoldDB" id="A0A4U0SJH2"/>
<reference evidence="2 3" key="1">
    <citation type="submission" date="2019-04" db="EMBL/GenBank/DDBJ databases">
        <title>Streptomyces oryziradicis sp. nov., a novel actinomycete isolated from rhizosphere soil of rice (Oryza sativa L.).</title>
        <authorList>
            <person name="Li C."/>
        </authorList>
    </citation>
    <scope>NUCLEOTIDE SEQUENCE [LARGE SCALE GENOMIC DNA]</scope>
    <source>
        <strain evidence="2 3">NEAU-C40</strain>
    </source>
</reference>
<dbReference type="OrthoDB" id="8450798at2"/>
<gene>
    <name evidence="2" type="ORF">FCI23_29455</name>
</gene>
<accession>A0A4U0SJH2</accession>
<protein>
    <recommendedName>
        <fullName evidence="1">PucR C-terminal helix-turn-helix domain-containing protein</fullName>
    </recommendedName>
</protein>
<dbReference type="Proteomes" id="UP000305778">
    <property type="component" value="Unassembled WGS sequence"/>
</dbReference>
<evidence type="ECO:0000313" key="3">
    <source>
        <dbReference type="Proteomes" id="UP000305778"/>
    </source>
</evidence>
<dbReference type="InterPro" id="IPR042070">
    <property type="entry name" value="PucR_C-HTH_sf"/>
</dbReference>
<keyword evidence="3" id="KW-1185">Reference proteome</keyword>
<comment type="caution">
    <text evidence="2">The sequence shown here is derived from an EMBL/GenBank/DDBJ whole genome shotgun (WGS) entry which is preliminary data.</text>
</comment>
<feature type="domain" description="PucR C-terminal helix-turn-helix" evidence="1">
    <location>
        <begin position="54"/>
        <end position="81"/>
    </location>
</feature>
<name>A0A4U0SJH2_9ACTN</name>
<dbReference type="EMBL" id="SUMC01000033">
    <property type="protein sequence ID" value="TKA08201.1"/>
    <property type="molecule type" value="Genomic_DNA"/>
</dbReference>
<sequence>MVAGAAEAEERRLIRYGNGTVLLLPRTPTEAQSLVSRVPGPLLDHDAERGTDHLRTLRTVLVRNRSWQLAAEDLHMHKQTLMGTQPQ</sequence>
<dbReference type="Gene3D" id="1.10.10.2840">
    <property type="entry name" value="PucR C-terminal helix-turn-helix domain"/>
    <property type="match status" value="1"/>
</dbReference>
<evidence type="ECO:0000313" key="2">
    <source>
        <dbReference type="EMBL" id="TKA08201.1"/>
    </source>
</evidence>
<dbReference type="InterPro" id="IPR025736">
    <property type="entry name" value="PucR_C-HTH_dom"/>
</dbReference>
<proteinExistence type="predicted"/>
<organism evidence="2 3">
    <name type="scientific">Actinacidiphila oryziradicis</name>
    <dbReference type="NCBI Taxonomy" id="2571141"/>
    <lineage>
        <taxon>Bacteria</taxon>
        <taxon>Bacillati</taxon>
        <taxon>Actinomycetota</taxon>
        <taxon>Actinomycetes</taxon>
        <taxon>Kitasatosporales</taxon>
        <taxon>Streptomycetaceae</taxon>
        <taxon>Actinacidiphila</taxon>
    </lineage>
</organism>
<dbReference type="Pfam" id="PF13556">
    <property type="entry name" value="HTH_30"/>
    <property type="match status" value="1"/>
</dbReference>
<evidence type="ECO:0000259" key="1">
    <source>
        <dbReference type="Pfam" id="PF13556"/>
    </source>
</evidence>